<dbReference type="RefSeq" id="WP_122401924.1">
    <property type="nucleotide sequence ID" value="NZ_LS398110.1"/>
</dbReference>
<evidence type="ECO:0000259" key="1">
    <source>
        <dbReference type="PROSITE" id="PS50104"/>
    </source>
</evidence>
<dbReference type="Proteomes" id="UP000246085">
    <property type="component" value="Chromosome BRAD3257"/>
</dbReference>
<dbReference type="Pfam" id="PF13676">
    <property type="entry name" value="TIR_2"/>
    <property type="match status" value="1"/>
</dbReference>
<reference evidence="2 3" key="1">
    <citation type="submission" date="2018-03" db="EMBL/GenBank/DDBJ databases">
        <authorList>
            <person name="Gully D."/>
        </authorList>
    </citation>
    <scope>NUCLEOTIDE SEQUENCE [LARGE SCALE GENOMIC DNA]</scope>
    <source>
        <strain evidence="2">ORS3257</strain>
    </source>
</reference>
<dbReference type="InterPro" id="IPR037126">
    <property type="entry name" value="PdaC/RsiV-like_sf"/>
</dbReference>
<dbReference type="InterPro" id="IPR021729">
    <property type="entry name" value="DUF3298"/>
</dbReference>
<name>A0A2U3PWY2_9BRAD</name>
<dbReference type="Gene3D" id="3.30.565.40">
    <property type="entry name" value="Fervidobacterium nodosum Rt17-B1 like"/>
    <property type="match status" value="1"/>
</dbReference>
<evidence type="ECO:0000313" key="3">
    <source>
        <dbReference type="Proteomes" id="UP000246085"/>
    </source>
</evidence>
<dbReference type="GO" id="GO:0007165">
    <property type="term" value="P:signal transduction"/>
    <property type="evidence" value="ECO:0007669"/>
    <property type="project" value="InterPro"/>
</dbReference>
<dbReference type="InterPro" id="IPR035897">
    <property type="entry name" value="Toll_tir_struct_dom_sf"/>
</dbReference>
<dbReference type="Pfam" id="PF11738">
    <property type="entry name" value="DUF3298"/>
    <property type="match status" value="1"/>
</dbReference>
<organism evidence="2 3">
    <name type="scientific">Bradyrhizobium vignae</name>
    <dbReference type="NCBI Taxonomy" id="1549949"/>
    <lineage>
        <taxon>Bacteria</taxon>
        <taxon>Pseudomonadati</taxon>
        <taxon>Pseudomonadota</taxon>
        <taxon>Alphaproteobacteria</taxon>
        <taxon>Hyphomicrobiales</taxon>
        <taxon>Nitrobacteraceae</taxon>
        <taxon>Bradyrhizobium</taxon>
    </lineage>
</organism>
<dbReference type="AlphaFoldDB" id="A0A2U3PWY2"/>
<dbReference type="SUPFAM" id="SSF52200">
    <property type="entry name" value="Toll/Interleukin receptor TIR domain"/>
    <property type="match status" value="1"/>
</dbReference>
<proteinExistence type="predicted"/>
<dbReference type="Gene3D" id="3.90.640.20">
    <property type="entry name" value="Heat-shock cognate protein, ATPase"/>
    <property type="match status" value="1"/>
</dbReference>
<dbReference type="Gene3D" id="3.40.50.10140">
    <property type="entry name" value="Toll/interleukin-1 receptor homology (TIR) domain"/>
    <property type="match status" value="1"/>
</dbReference>
<sequence>MIFISYASEDEPIASKLYQLLKSKKLNVWMDKKELKPGQEWETQIWRAATSADFFCLLLSPRSVNKRGFIRKEVRFALDKWKEKLPEDIYLIPCRIERAEPPFELKHLQYTDLNTDSDYTSLVDLLTELENKLAQRELPQSADQYVGRSTSWQTSSVDVELEFPEFTSTDLVRLNAAVDQMVSKLKDEAAEFNSDPIGDNVKSSYQSSFSVFASAPNVVSVLFLVSWYGSGAAHPNHGYRAINYNRMKGRTFSLKDAFSNPDEALQIVSQACRHDLLKQWSLRGVLPDENSEQWVGEGAGPNWDNFENCIFHDGLLRIYFDPYSVGPYAWGARIVSIDLPDLQDLLAADFVTG</sequence>
<protein>
    <recommendedName>
        <fullName evidence="1">TIR domain-containing protein</fullName>
    </recommendedName>
</protein>
<feature type="domain" description="TIR" evidence="1">
    <location>
        <begin position="1"/>
        <end position="133"/>
    </location>
</feature>
<dbReference type="EMBL" id="LS398110">
    <property type="protein sequence ID" value="SPP93665.1"/>
    <property type="molecule type" value="Genomic_DNA"/>
</dbReference>
<evidence type="ECO:0000313" key="2">
    <source>
        <dbReference type="EMBL" id="SPP93665.1"/>
    </source>
</evidence>
<dbReference type="InterPro" id="IPR000157">
    <property type="entry name" value="TIR_dom"/>
</dbReference>
<accession>A0A2U3PWY2</accession>
<dbReference type="PROSITE" id="PS50104">
    <property type="entry name" value="TIR"/>
    <property type="match status" value="1"/>
</dbReference>
<dbReference type="KEGG" id="bvz:BRAD3257_2596"/>
<gene>
    <name evidence="2" type="ORF">BRAD3257_2596</name>
</gene>